<dbReference type="OMA" id="CSFTWAN"/>
<dbReference type="Ensembl" id="ENSNLET00000043951.1">
    <property type="protein sequence ID" value="ENSNLEP00000043800.1"/>
    <property type="gene ID" value="ENSNLEG00000032505.1"/>
</dbReference>
<evidence type="ECO:0000313" key="8">
    <source>
        <dbReference type="Proteomes" id="UP000001073"/>
    </source>
</evidence>
<dbReference type="PANTHER" id="PTHR11266:SF39">
    <property type="entry name" value="MPV17-LIKE PROTEIN"/>
    <property type="match status" value="1"/>
</dbReference>
<keyword evidence="8" id="KW-1185">Reference proteome</keyword>
<sequence>MAGWWPALPRAAWLHPWPTNVLLYGSLLSAGDALQQRLQSGEADWRQTRRLATLVVTFHANFNYVWLGLPERAKLLCDQVVGAPIAVSAFYVGILIKLLLFFFKFQSGLIYWPFVQLNNFSLVPVQWRTAYTGVCGFLWATFICFSQQSGDGTFKSAFTILYTKGTSPIEGSPEK</sequence>
<keyword evidence="4 6" id="KW-1133">Transmembrane helix</keyword>
<evidence type="ECO:0008006" key="9">
    <source>
        <dbReference type="Google" id="ProtNLM"/>
    </source>
</evidence>
<proteinExistence type="inferred from homology"/>
<dbReference type="Proteomes" id="UP000001073">
    <property type="component" value="Unplaced"/>
</dbReference>
<dbReference type="GO" id="GO:0061668">
    <property type="term" value="P:mitochondrial ribosome assembly"/>
    <property type="evidence" value="ECO:0007669"/>
    <property type="project" value="TreeGrafter"/>
</dbReference>
<comment type="caution">
    <text evidence="6">Lacks conserved residue(s) required for the propagation of feature annotation.</text>
</comment>
<evidence type="ECO:0000256" key="2">
    <source>
        <dbReference type="ARBA" id="ARBA00006824"/>
    </source>
</evidence>
<evidence type="ECO:0000313" key="7">
    <source>
        <dbReference type="Ensembl" id="ENSNLEP00000043800.1"/>
    </source>
</evidence>
<evidence type="ECO:0000256" key="5">
    <source>
        <dbReference type="ARBA" id="ARBA00023136"/>
    </source>
</evidence>
<evidence type="ECO:0000256" key="3">
    <source>
        <dbReference type="ARBA" id="ARBA00022692"/>
    </source>
</evidence>
<dbReference type="PANTHER" id="PTHR11266">
    <property type="entry name" value="PEROXISOMAL MEMBRANE PROTEIN 2, PXMP2 MPV17"/>
    <property type="match status" value="1"/>
</dbReference>
<organism evidence="7 8">
    <name type="scientific">Nomascus leucogenys</name>
    <name type="common">Northern white-cheeked gibbon</name>
    <name type="synonym">Hylobates leucogenys</name>
    <dbReference type="NCBI Taxonomy" id="61853"/>
    <lineage>
        <taxon>Eukaryota</taxon>
        <taxon>Metazoa</taxon>
        <taxon>Chordata</taxon>
        <taxon>Craniata</taxon>
        <taxon>Vertebrata</taxon>
        <taxon>Euteleostomi</taxon>
        <taxon>Mammalia</taxon>
        <taxon>Eutheria</taxon>
        <taxon>Euarchontoglires</taxon>
        <taxon>Primates</taxon>
        <taxon>Haplorrhini</taxon>
        <taxon>Catarrhini</taxon>
        <taxon>Hylobatidae</taxon>
        <taxon>Nomascus</taxon>
    </lineage>
</organism>
<protein>
    <recommendedName>
        <fullName evidence="9">MPV17 mitochondrial inner membrane protein like</fullName>
    </recommendedName>
</protein>
<evidence type="ECO:0000256" key="4">
    <source>
        <dbReference type="ARBA" id="ARBA00022989"/>
    </source>
</evidence>
<keyword evidence="5 6" id="KW-0472">Membrane</keyword>
<accession>A0A2I3HJV7</accession>
<dbReference type="STRING" id="61853.ENSNLEP00000043800"/>
<reference evidence="7" key="3">
    <citation type="submission" date="2025-09" db="UniProtKB">
        <authorList>
            <consortium name="Ensembl"/>
        </authorList>
    </citation>
    <scope>IDENTIFICATION</scope>
</reference>
<dbReference type="GeneTree" id="ENSGT00730000111088"/>
<dbReference type="AlphaFoldDB" id="A0A2I3HJV7"/>
<reference evidence="7" key="2">
    <citation type="submission" date="2025-08" db="UniProtKB">
        <authorList>
            <consortium name="Ensembl"/>
        </authorList>
    </citation>
    <scope>IDENTIFICATION</scope>
</reference>
<comment type="similarity">
    <text evidence="2 6">Belongs to the peroxisomal membrane protein PXMP2/4 family.</text>
</comment>
<dbReference type="GO" id="GO:0016020">
    <property type="term" value="C:membrane"/>
    <property type="evidence" value="ECO:0007669"/>
    <property type="project" value="UniProtKB-SubCell"/>
</dbReference>
<evidence type="ECO:0000256" key="6">
    <source>
        <dbReference type="RuleBase" id="RU363053"/>
    </source>
</evidence>
<reference evidence="7" key="1">
    <citation type="submission" date="2012-10" db="EMBL/GenBank/DDBJ databases">
        <authorList>
            <consortium name="Gibbon Genome Sequencing Consortium"/>
        </authorList>
    </citation>
    <scope>NUCLEOTIDE SEQUENCE [LARGE SCALE GENOMIC DNA]</scope>
</reference>
<dbReference type="InParanoid" id="A0A2I3HJV7"/>
<dbReference type="Pfam" id="PF04117">
    <property type="entry name" value="Mpv17_PMP22"/>
    <property type="match status" value="1"/>
</dbReference>
<dbReference type="GO" id="GO:0005739">
    <property type="term" value="C:mitochondrion"/>
    <property type="evidence" value="ECO:0007669"/>
    <property type="project" value="TreeGrafter"/>
</dbReference>
<feature type="transmembrane region" description="Helical" evidence="6">
    <location>
        <begin position="81"/>
        <end position="103"/>
    </location>
</feature>
<evidence type="ECO:0000256" key="1">
    <source>
        <dbReference type="ARBA" id="ARBA00004141"/>
    </source>
</evidence>
<name>A0A2I3HJV7_NOMLE</name>
<keyword evidence="3 6" id="KW-0812">Transmembrane</keyword>
<comment type="subcellular location">
    <subcellularLocation>
        <location evidence="1">Membrane</location>
        <topology evidence="1">Multi-pass membrane protein</topology>
    </subcellularLocation>
</comment>
<dbReference type="InterPro" id="IPR007248">
    <property type="entry name" value="Mpv17_PMP22"/>
</dbReference>